<feature type="domain" description="GyrI-like small molecule binding" evidence="1">
    <location>
        <begin position="20"/>
        <end position="211"/>
    </location>
</feature>
<keyword evidence="3" id="KW-1185">Reference proteome</keyword>
<name>A0A7R7IE53_9FIRM</name>
<evidence type="ECO:0000313" key="2">
    <source>
        <dbReference type="EMBL" id="BCN31759.1"/>
    </source>
</evidence>
<accession>A0A7R7IE53</accession>
<dbReference type="Pfam" id="PF06445">
    <property type="entry name" value="GyrI-like"/>
    <property type="match status" value="1"/>
</dbReference>
<gene>
    <name evidence="2" type="ORF">bsdtb5_30540</name>
</gene>
<reference evidence="2 3" key="1">
    <citation type="submission" date="2020-11" db="EMBL/GenBank/DDBJ databases">
        <title>Draft genome sequencing of a Lachnospiraceae strain isolated from anoxic soil subjected to BSD treatment.</title>
        <authorList>
            <person name="Uek A."/>
            <person name="Tonouchi A."/>
        </authorList>
    </citation>
    <scope>NUCLEOTIDE SEQUENCE [LARGE SCALE GENOMIC DNA]</scope>
    <source>
        <strain evidence="2 3">TB5</strain>
    </source>
</reference>
<dbReference type="Proteomes" id="UP000595897">
    <property type="component" value="Chromosome"/>
</dbReference>
<dbReference type="PIRSF" id="PIRSF031644">
    <property type="entry name" value="UCP031644"/>
    <property type="match status" value="1"/>
</dbReference>
<dbReference type="Gene3D" id="3.20.80.10">
    <property type="entry name" value="Regulatory factor, effector binding domain"/>
    <property type="match status" value="1"/>
</dbReference>
<organism evidence="2 3">
    <name type="scientific">Anaeromicropila herbilytica</name>
    <dbReference type="NCBI Taxonomy" id="2785025"/>
    <lineage>
        <taxon>Bacteria</taxon>
        <taxon>Bacillati</taxon>
        <taxon>Bacillota</taxon>
        <taxon>Clostridia</taxon>
        <taxon>Lachnospirales</taxon>
        <taxon>Lachnospiraceae</taxon>
        <taxon>Anaeromicropila</taxon>
    </lineage>
</organism>
<evidence type="ECO:0000313" key="3">
    <source>
        <dbReference type="Proteomes" id="UP000595897"/>
    </source>
</evidence>
<dbReference type="InterPro" id="IPR029442">
    <property type="entry name" value="GyrI-like"/>
</dbReference>
<dbReference type="EMBL" id="AP024169">
    <property type="protein sequence ID" value="BCN31759.1"/>
    <property type="molecule type" value="Genomic_DNA"/>
</dbReference>
<evidence type="ECO:0000259" key="1">
    <source>
        <dbReference type="Pfam" id="PF06445"/>
    </source>
</evidence>
<dbReference type="AlphaFoldDB" id="A0A7R7IE53"/>
<dbReference type="InterPro" id="IPR011256">
    <property type="entry name" value="Reg_factor_effector_dom_sf"/>
</dbReference>
<sequence length="214" mass="25265">MADKIDYKKEYKELYLPKSTPHVIEVPAMQFIAVEGKGNPNDKDGEYSAAVGLIYALSYTIKMSKMGENIPEGYFDYVVPPLEGLWWMSDGKREVEYQEKSKYAWISMIRQPEFVTEDIFQWACAEVQKKKKLDTSKAKLMQYYEGKCVQCMHHGPFDDEPVTLEKMEEYMREHHLINDISEIRRHHEIYLKDPRKIDADKMRTVLRIPVKEEK</sequence>
<dbReference type="InterPro" id="IPR008319">
    <property type="entry name" value="GyrI-like_CCH_Lin2189-like"/>
</dbReference>
<dbReference type="KEGG" id="ahb:bsdtb5_30540"/>
<proteinExistence type="predicted"/>
<protein>
    <submittedName>
        <fullName evidence="2">Transcriptional regulator</fullName>
    </submittedName>
</protein>
<dbReference type="RefSeq" id="WP_271712855.1">
    <property type="nucleotide sequence ID" value="NZ_AP024169.1"/>
</dbReference>